<dbReference type="Proteomes" id="UP000194137">
    <property type="component" value="Chromosome"/>
</dbReference>
<evidence type="ECO:0000256" key="1">
    <source>
        <dbReference type="ARBA" id="ARBA00004167"/>
    </source>
</evidence>
<dbReference type="GO" id="GO:0097347">
    <property type="term" value="C:TAM protein secretion complex"/>
    <property type="evidence" value="ECO:0007669"/>
    <property type="project" value="TreeGrafter"/>
</dbReference>
<sequence length="1436" mass="146838">MRQTPRLSSRLLRWLSLTVATLAVLLAVIFAAIQTGPGKRILASLGGTLASGNGLTVTVSDIEGFIPANMKVGSVTLADPHGEFARIEDLHLIWNPLALFNATLAVESLQAAKVSLVRKPDLPPAPESEDSGSSASLPLRIALDSFTVKEIDIAEPVAGQAATFGFTASARLMEPARGLSLSFMLDRRDAEGVVKGTIGYVPDTQMLDIDVQAREPEGGLVARLANMDGLPAVEAEIKGSGPIDTWNGTLNFTAGDAARITGAAGVRRETTGHKVTVRINADVQHLLPANVASLFEGVSEITAAALIDDDMRIDFETFIIRAAGFGVSLAGSVDHAAETADLAFNATGGDAVRFATLLPDAAWKNLHLKGTLRGAFAAPTASVTLTAQDFGAAGYGTSSLDVRAGTMPDGKGGLAWKADGNLDGLKGRDAQTTAALGEKGTFSFSGTVPANGAPSLANANVSLVPLDLRFSGRAAADAIEGALQLTRLDLAALSPLAGRPLQGSVTLDANLNPGDAQHIIRARVNGASKDVVTGIPAIDGLLGGNATLAGGVAYGAEGAVAVDKLTLNAIGLSLSMNGRIDRKVADLSTRATLPDLKRVDPRLEGRAEAEATFEGNLTALAAKMRLTVPKGRAMGEALEALTLHLDVRDLTGRPGADARLTGRIGGKPANGTGSFSSATGNSSAPHAFDVAIGSVAAKGNVNVSAEGLLDGKIAFDARDLSDLSALALTELTGTVKADLGFTVKDGKQHIAVNAVASKLRAAGTTLNATRMDVSIVDPAGAPTLNGKMELTGLSADALRVDKATLIANGGDDGATTLKLDTTAQGAVLTASARLNVSAATTAIRLDTFRVTKGRTNLALSAPATFTHESGALVIDRLALVTGGGSATVRGKAGETLDLDVDLRNLPLALAALADPKLDLSGTLSGKAKVSGPAATPNGSYDLTISRISMPDLARSGVGPLDVKAKGALNAGRVGLDIGVSGPSLSGVSVTGSVPMGAGAMDVNVKGSVALGIANAMLATSGARASGHAIIDAKIQGTFAEPRAGGTVRIAGARFDDTVNGVTLDKIEGVITGTDRSVTITSLNARTQNGGSVAVKGNVGLDPASGFPGKMDITLQNAGLVSSELMRLVADGQLALSGNFASRPRVTGRFDVRSLDINIPDKLPGGGDMLNVRHVNAGSEQDDAKRKATKPPAAKNRSKPTDTAFAADLDLAINADNNVFVRGMGVEAEMGGNLTLKGTSVAPVTVGAFEMRRGRFDVLGRRLDFTRGKVAFNGTTDPNLDFIAETKSADVTAKILISGPASQPQISFASTPELPQDEILARLLFNKSAGSLTASQAVTVAQTVAQFSGGGPGMLENVRRSLGVDSLDVGMDEAGTGGQVGVGKRLNDRVYLGVRQGTSPGSSKATIDIDIINNIRIQGATGADGGTETGISAQWDY</sequence>
<feature type="compositionally biased region" description="Low complexity" evidence="5">
    <location>
        <begin position="1189"/>
        <end position="1200"/>
    </location>
</feature>
<reference evidence="7 8" key="1">
    <citation type="submission" date="2017-05" db="EMBL/GenBank/DDBJ databases">
        <title>Full genome sequence of Pseudorhodoplanes sinuspersici.</title>
        <authorList>
            <person name="Dastgheib S.M.M."/>
            <person name="Shavandi M."/>
            <person name="Tirandaz H."/>
        </authorList>
    </citation>
    <scope>NUCLEOTIDE SEQUENCE [LARGE SCALE GENOMIC DNA]</scope>
    <source>
        <strain evidence="7 8">RIPI110</strain>
    </source>
</reference>
<dbReference type="PANTHER" id="PTHR36985:SF1">
    <property type="entry name" value="TRANSLOCATION AND ASSEMBLY MODULE SUBUNIT TAMB"/>
    <property type="match status" value="1"/>
</dbReference>
<gene>
    <name evidence="7" type="ORF">CAK95_08400</name>
</gene>
<feature type="domain" description="Translocation and assembly module TamB C-terminal" evidence="6">
    <location>
        <begin position="1082"/>
        <end position="1436"/>
    </location>
</feature>
<keyword evidence="8" id="KW-1185">Reference proteome</keyword>
<dbReference type="GO" id="GO:0005886">
    <property type="term" value="C:plasma membrane"/>
    <property type="evidence" value="ECO:0007669"/>
    <property type="project" value="InterPro"/>
</dbReference>
<evidence type="ECO:0000256" key="5">
    <source>
        <dbReference type="SAM" id="MobiDB-lite"/>
    </source>
</evidence>
<feature type="region of interest" description="Disordered" evidence="5">
    <location>
        <begin position="658"/>
        <end position="680"/>
    </location>
</feature>
<dbReference type="STRING" id="1235591.CAK95_08400"/>
<dbReference type="Pfam" id="PF04357">
    <property type="entry name" value="TamB"/>
    <property type="match status" value="1"/>
</dbReference>
<keyword evidence="2" id="KW-0812">Transmembrane</keyword>
<evidence type="ECO:0000313" key="8">
    <source>
        <dbReference type="Proteomes" id="UP000194137"/>
    </source>
</evidence>
<dbReference type="GO" id="GO:0009306">
    <property type="term" value="P:protein secretion"/>
    <property type="evidence" value="ECO:0007669"/>
    <property type="project" value="InterPro"/>
</dbReference>
<name>A0A1W6ZNY2_9HYPH</name>
<evidence type="ECO:0000256" key="4">
    <source>
        <dbReference type="ARBA" id="ARBA00023136"/>
    </source>
</evidence>
<dbReference type="PANTHER" id="PTHR36985">
    <property type="entry name" value="TRANSLOCATION AND ASSEMBLY MODULE SUBUNIT TAMB"/>
    <property type="match status" value="1"/>
</dbReference>
<feature type="region of interest" description="Disordered" evidence="5">
    <location>
        <begin position="1176"/>
        <end position="1200"/>
    </location>
</feature>
<organism evidence="7 8">
    <name type="scientific">Pseudorhodoplanes sinuspersici</name>
    <dbReference type="NCBI Taxonomy" id="1235591"/>
    <lineage>
        <taxon>Bacteria</taxon>
        <taxon>Pseudomonadati</taxon>
        <taxon>Pseudomonadota</taxon>
        <taxon>Alphaproteobacteria</taxon>
        <taxon>Hyphomicrobiales</taxon>
        <taxon>Pseudorhodoplanes</taxon>
    </lineage>
</organism>
<dbReference type="KEGG" id="psin:CAK95_08400"/>
<dbReference type="OrthoDB" id="7784409at2"/>
<keyword evidence="4" id="KW-0472">Membrane</keyword>
<dbReference type="InterPro" id="IPR007452">
    <property type="entry name" value="TamB_C"/>
</dbReference>
<evidence type="ECO:0000256" key="2">
    <source>
        <dbReference type="ARBA" id="ARBA00022692"/>
    </source>
</evidence>
<evidence type="ECO:0000259" key="6">
    <source>
        <dbReference type="Pfam" id="PF04357"/>
    </source>
</evidence>
<proteinExistence type="predicted"/>
<evidence type="ECO:0000256" key="3">
    <source>
        <dbReference type="ARBA" id="ARBA00022989"/>
    </source>
</evidence>
<feature type="compositionally biased region" description="Polar residues" evidence="5">
    <location>
        <begin position="671"/>
        <end position="680"/>
    </location>
</feature>
<comment type="subcellular location">
    <subcellularLocation>
        <location evidence="1">Membrane</location>
        <topology evidence="1">Single-pass membrane protein</topology>
    </subcellularLocation>
</comment>
<dbReference type="EMBL" id="CP021112">
    <property type="protein sequence ID" value="ARP99103.1"/>
    <property type="molecule type" value="Genomic_DNA"/>
</dbReference>
<evidence type="ECO:0000313" key="7">
    <source>
        <dbReference type="EMBL" id="ARP99103.1"/>
    </source>
</evidence>
<protein>
    <recommendedName>
        <fullName evidence="6">Translocation and assembly module TamB C-terminal domain-containing protein</fullName>
    </recommendedName>
</protein>
<accession>A0A1W6ZNY2</accession>
<keyword evidence="3" id="KW-1133">Transmembrane helix</keyword>